<evidence type="ECO:0000256" key="2">
    <source>
        <dbReference type="ARBA" id="ARBA00022737"/>
    </source>
</evidence>
<dbReference type="PROSITE" id="PS50893">
    <property type="entry name" value="ABC_TRANSPORTER_2"/>
    <property type="match status" value="2"/>
</dbReference>
<dbReference type="CDD" id="cd03215">
    <property type="entry name" value="ABC_Carb_Monos_II"/>
    <property type="match status" value="1"/>
</dbReference>
<evidence type="ECO:0000256" key="4">
    <source>
        <dbReference type="ARBA" id="ARBA00022840"/>
    </source>
</evidence>
<dbReference type="EMBL" id="AP019377">
    <property type="protein sequence ID" value="BBH92232.1"/>
    <property type="molecule type" value="Genomic_DNA"/>
</dbReference>
<dbReference type="InterPro" id="IPR003439">
    <property type="entry name" value="ABC_transporter-like_ATP-bd"/>
</dbReference>
<keyword evidence="2" id="KW-0677">Repeat</keyword>
<evidence type="ECO:0000313" key="6">
    <source>
        <dbReference type="EMBL" id="BBH92232.1"/>
    </source>
</evidence>
<keyword evidence="4 6" id="KW-0067">ATP-binding</keyword>
<keyword evidence="3" id="KW-0547">Nucleotide-binding</keyword>
<organism evidence="6">
    <name type="scientific">Thermogemmatispora argillosa</name>
    <dbReference type="NCBI Taxonomy" id="2045280"/>
    <lineage>
        <taxon>Bacteria</taxon>
        <taxon>Bacillati</taxon>
        <taxon>Chloroflexota</taxon>
        <taxon>Ktedonobacteria</taxon>
        <taxon>Thermogemmatisporales</taxon>
        <taxon>Thermogemmatisporaceae</taxon>
        <taxon>Thermogemmatispora</taxon>
    </lineage>
</organism>
<protein>
    <submittedName>
        <fullName evidence="6">Sugar ABC transporter ATP-binding protein</fullName>
    </submittedName>
</protein>
<reference evidence="6" key="1">
    <citation type="submission" date="2018-12" db="EMBL/GenBank/DDBJ databases">
        <title>Novel natural products biosynthetic potential of the class Ktedonobacteria.</title>
        <authorList>
            <person name="Zheng Y."/>
            <person name="Saitou A."/>
            <person name="Wang C.M."/>
            <person name="Toyoda A."/>
            <person name="Minakuchi Y."/>
            <person name="Sekiguchi Y."/>
            <person name="Ueda K."/>
            <person name="Takano H."/>
            <person name="Sakai Y."/>
            <person name="Yokota A."/>
            <person name="Yabe S."/>
        </authorList>
    </citation>
    <scope>NUCLEOTIDE SEQUENCE</scope>
    <source>
        <strain evidence="6">A3-2</strain>
    </source>
</reference>
<dbReference type="Pfam" id="PF00005">
    <property type="entry name" value="ABC_tran"/>
    <property type="match status" value="2"/>
</dbReference>
<dbReference type="InterPro" id="IPR017871">
    <property type="entry name" value="ABC_transporter-like_CS"/>
</dbReference>
<dbReference type="GO" id="GO:0005524">
    <property type="term" value="F:ATP binding"/>
    <property type="evidence" value="ECO:0007669"/>
    <property type="project" value="UniProtKB-KW"/>
</dbReference>
<gene>
    <name evidence="6" type="ORF">KTA_04310</name>
</gene>
<proteinExistence type="predicted"/>
<dbReference type="SUPFAM" id="SSF52540">
    <property type="entry name" value="P-loop containing nucleoside triphosphate hydrolases"/>
    <property type="match status" value="2"/>
</dbReference>
<dbReference type="GO" id="GO:0016887">
    <property type="term" value="F:ATP hydrolysis activity"/>
    <property type="evidence" value="ECO:0007669"/>
    <property type="project" value="InterPro"/>
</dbReference>
<evidence type="ECO:0000256" key="3">
    <source>
        <dbReference type="ARBA" id="ARBA00022741"/>
    </source>
</evidence>
<sequence length="504" mass="54976">MAITLSAKHVVKRYGGVVALRDGNLEVRSGEVMALVGANGSGKSTLNKIITGVVAPDEGQLLLNGQMVRFPTPQAARRRGIVAVYQELSLVDNMTVEENIWLAHEPLWPGGLVQRRAIRKRTQELLSLFQGTVSQRLQPETPVAALSPDEKQIVEILKALSLQPALMLLDEASASLDARQVGRLFELMTHWKQEGMALIFISHRMEEILRVADRITVLRNGESVLEAYAGELSTDELVQAMVGQTVAERYIQRREQQALSKPCLVVEGLRTNGLHGISFTLHEGEILGLGGLRGQGQSEILLALFGAIPFEGRIFLAGKPVHFTHPHQAVKAGLAFVPGERSTQGLLLIRSVLENLHLPSWARYGMLLRLGQARRDAARMADRLKLLMPSLDAAVSSLSGGNAQKVVLGKWLLRQPRVLLLDDPTKGVDVGARAEFYQILAELREAGTAILLYSSEDDELLGLCDRVLVLHSGEVQAELAQASLTHAELVAASMGTTVREEASS</sequence>
<evidence type="ECO:0000259" key="5">
    <source>
        <dbReference type="PROSITE" id="PS50893"/>
    </source>
</evidence>
<dbReference type="Gene3D" id="3.40.50.300">
    <property type="entry name" value="P-loop containing nucleotide triphosphate hydrolases"/>
    <property type="match status" value="2"/>
</dbReference>
<dbReference type="InterPro" id="IPR027417">
    <property type="entry name" value="P-loop_NTPase"/>
</dbReference>
<dbReference type="PANTHER" id="PTHR43790:SF9">
    <property type="entry name" value="GALACTOFURANOSE TRANSPORTER ATP-BINDING PROTEIN YTFR"/>
    <property type="match status" value="1"/>
</dbReference>
<dbReference type="InterPro" id="IPR003593">
    <property type="entry name" value="AAA+_ATPase"/>
</dbReference>
<feature type="domain" description="ABC transporter" evidence="5">
    <location>
        <begin position="259"/>
        <end position="497"/>
    </location>
</feature>
<dbReference type="PROSITE" id="PS00211">
    <property type="entry name" value="ABC_TRANSPORTER_1"/>
    <property type="match status" value="1"/>
</dbReference>
<accession>A0A455SZA3</accession>
<dbReference type="PANTHER" id="PTHR43790">
    <property type="entry name" value="CARBOHYDRATE TRANSPORT ATP-BINDING PROTEIN MG119-RELATED"/>
    <property type="match status" value="1"/>
</dbReference>
<feature type="domain" description="ABC transporter" evidence="5">
    <location>
        <begin position="5"/>
        <end position="245"/>
    </location>
</feature>
<dbReference type="CDD" id="cd03216">
    <property type="entry name" value="ABC_Carb_Monos_I"/>
    <property type="match status" value="1"/>
</dbReference>
<dbReference type="InterPro" id="IPR050107">
    <property type="entry name" value="ABC_carbohydrate_import_ATPase"/>
</dbReference>
<dbReference type="SMART" id="SM00382">
    <property type="entry name" value="AAA"/>
    <property type="match status" value="2"/>
</dbReference>
<name>A0A455SZA3_9CHLR</name>
<dbReference type="AlphaFoldDB" id="A0A455SZA3"/>
<evidence type="ECO:0000256" key="1">
    <source>
        <dbReference type="ARBA" id="ARBA00022448"/>
    </source>
</evidence>
<keyword evidence="1" id="KW-0813">Transport</keyword>